<keyword evidence="1" id="KW-0805">Transcription regulation</keyword>
<proteinExistence type="predicted"/>
<dbReference type="SUPFAM" id="SSF46785">
    <property type="entry name" value="Winged helix' DNA-binding domain"/>
    <property type="match status" value="1"/>
</dbReference>
<dbReference type="InterPro" id="IPR000835">
    <property type="entry name" value="HTH_MarR-typ"/>
</dbReference>
<dbReference type="PROSITE" id="PS50995">
    <property type="entry name" value="HTH_MARR_2"/>
    <property type="match status" value="1"/>
</dbReference>
<dbReference type="GO" id="GO:0003677">
    <property type="term" value="F:DNA binding"/>
    <property type="evidence" value="ECO:0007669"/>
    <property type="project" value="UniProtKB-KW"/>
</dbReference>
<dbReference type="PRINTS" id="PR00598">
    <property type="entry name" value="HTHMARR"/>
</dbReference>
<organism evidence="5 6">
    <name type="scientific">Paenibacillus sediminis</name>
    <dbReference type="NCBI Taxonomy" id="664909"/>
    <lineage>
        <taxon>Bacteria</taxon>
        <taxon>Bacillati</taxon>
        <taxon>Bacillota</taxon>
        <taxon>Bacilli</taxon>
        <taxon>Bacillales</taxon>
        <taxon>Paenibacillaceae</taxon>
        <taxon>Paenibacillus</taxon>
    </lineage>
</organism>
<accession>A0ABS4H3Y3</accession>
<dbReference type="PANTHER" id="PTHR42756">
    <property type="entry name" value="TRANSCRIPTIONAL REGULATOR, MARR"/>
    <property type="match status" value="1"/>
</dbReference>
<dbReference type="SMART" id="SM00347">
    <property type="entry name" value="HTH_MARR"/>
    <property type="match status" value="1"/>
</dbReference>
<reference evidence="5 6" key="1">
    <citation type="submission" date="2021-03" db="EMBL/GenBank/DDBJ databases">
        <title>Genomic Encyclopedia of Type Strains, Phase IV (KMG-IV): sequencing the most valuable type-strain genomes for metagenomic binning, comparative biology and taxonomic classification.</title>
        <authorList>
            <person name="Goeker M."/>
        </authorList>
    </citation>
    <scope>NUCLEOTIDE SEQUENCE [LARGE SCALE GENOMIC DNA]</scope>
    <source>
        <strain evidence="5 6">DSM 23491</strain>
    </source>
</reference>
<dbReference type="Proteomes" id="UP001519273">
    <property type="component" value="Unassembled WGS sequence"/>
</dbReference>
<keyword evidence="6" id="KW-1185">Reference proteome</keyword>
<dbReference type="RefSeq" id="WP_245252231.1">
    <property type="nucleotide sequence ID" value="NZ_CBCRVE010000008.1"/>
</dbReference>
<evidence type="ECO:0000256" key="2">
    <source>
        <dbReference type="ARBA" id="ARBA00023125"/>
    </source>
</evidence>
<dbReference type="Pfam" id="PF01047">
    <property type="entry name" value="MarR"/>
    <property type="match status" value="1"/>
</dbReference>
<dbReference type="InterPro" id="IPR036390">
    <property type="entry name" value="WH_DNA-bd_sf"/>
</dbReference>
<evidence type="ECO:0000313" key="5">
    <source>
        <dbReference type="EMBL" id="MBP1937223.1"/>
    </source>
</evidence>
<dbReference type="InterPro" id="IPR036388">
    <property type="entry name" value="WH-like_DNA-bd_sf"/>
</dbReference>
<dbReference type="Gene3D" id="1.10.10.10">
    <property type="entry name" value="Winged helix-like DNA-binding domain superfamily/Winged helix DNA-binding domain"/>
    <property type="match status" value="1"/>
</dbReference>
<evidence type="ECO:0000313" key="6">
    <source>
        <dbReference type="Proteomes" id="UP001519273"/>
    </source>
</evidence>
<evidence type="ECO:0000256" key="3">
    <source>
        <dbReference type="ARBA" id="ARBA00023163"/>
    </source>
</evidence>
<feature type="domain" description="HTH marR-type" evidence="4">
    <location>
        <begin position="1"/>
        <end position="114"/>
    </location>
</feature>
<sequence>MTEFKELGVTLPQIKMLHMIEHYGTSKLSVLAEQLEVKPSAITVMIDRLEASGFVKRHADEQDRRVVLVSITDAGREVLEEARRKTNQVLADYFSELEHEELEQLIILNEKLASIAQKRKESSCSHHHN</sequence>
<comment type="caution">
    <text evidence="5">The sequence shown here is derived from an EMBL/GenBank/DDBJ whole genome shotgun (WGS) entry which is preliminary data.</text>
</comment>
<keyword evidence="3" id="KW-0804">Transcription</keyword>
<dbReference type="EMBL" id="JAGGKP010000004">
    <property type="protein sequence ID" value="MBP1937223.1"/>
    <property type="molecule type" value="Genomic_DNA"/>
</dbReference>
<keyword evidence="2 5" id="KW-0238">DNA-binding</keyword>
<protein>
    <submittedName>
        <fullName evidence="5">DNA-binding MarR family transcriptional regulator</fullName>
    </submittedName>
</protein>
<dbReference type="PANTHER" id="PTHR42756:SF1">
    <property type="entry name" value="TRANSCRIPTIONAL REPRESSOR OF EMRAB OPERON"/>
    <property type="match status" value="1"/>
</dbReference>
<evidence type="ECO:0000259" key="4">
    <source>
        <dbReference type="PROSITE" id="PS50995"/>
    </source>
</evidence>
<gene>
    <name evidence="5" type="ORF">J2Z20_002116</name>
</gene>
<evidence type="ECO:0000256" key="1">
    <source>
        <dbReference type="ARBA" id="ARBA00023015"/>
    </source>
</evidence>
<name>A0ABS4H3Y3_9BACL</name>